<feature type="compositionally biased region" description="Basic residues" evidence="1">
    <location>
        <begin position="62"/>
        <end position="75"/>
    </location>
</feature>
<sequence length="185" mass="21453">MLPGTFQVGPCGQGRGRALRTGFFPPFPSWLLGTGQAQMRDIHRRASLLSFWELIPMRAKPLQKKKKVDPKKRPSSKGPFEKRGSDNWRKRQPLLELPFEESEWRALLLRKWSLQAWRAQELHAEATKRDFNLLPSEREGPAPEGGYPDITKVYSQVDFKRYNCWQLPQTTRVQVCLSQNQACCE</sequence>
<proteinExistence type="predicted"/>
<gene>
    <name evidence="2" type="ORF">NYPRO_LOCUS8545</name>
</gene>
<organism evidence="2 3">
    <name type="scientific">Nyctereutes procyonoides</name>
    <name type="common">Raccoon dog</name>
    <name type="synonym">Canis procyonoides</name>
    <dbReference type="NCBI Taxonomy" id="34880"/>
    <lineage>
        <taxon>Eukaryota</taxon>
        <taxon>Metazoa</taxon>
        <taxon>Chordata</taxon>
        <taxon>Craniata</taxon>
        <taxon>Vertebrata</taxon>
        <taxon>Euteleostomi</taxon>
        <taxon>Mammalia</taxon>
        <taxon>Eutheria</taxon>
        <taxon>Laurasiatheria</taxon>
        <taxon>Carnivora</taxon>
        <taxon>Caniformia</taxon>
        <taxon>Canidae</taxon>
        <taxon>Nyctereutes</taxon>
    </lineage>
</organism>
<evidence type="ECO:0000313" key="3">
    <source>
        <dbReference type="Proteomes" id="UP000645828"/>
    </source>
</evidence>
<comment type="caution">
    <text evidence="2">The sequence shown here is derived from an EMBL/GenBank/DDBJ whole genome shotgun (WGS) entry which is preliminary data.</text>
</comment>
<dbReference type="PANTHER" id="PTHR13359">
    <property type="entry name" value="39S RIBOSOMAL PROTEIN L40, MITOCHONDRIAL"/>
    <property type="match status" value="1"/>
</dbReference>
<dbReference type="AlphaFoldDB" id="A0A811YDT8"/>
<evidence type="ECO:0000313" key="2">
    <source>
        <dbReference type="EMBL" id="CAD7675750.1"/>
    </source>
</evidence>
<dbReference type="Proteomes" id="UP000645828">
    <property type="component" value="Unassembled WGS sequence"/>
</dbReference>
<evidence type="ECO:0000256" key="1">
    <source>
        <dbReference type="SAM" id="MobiDB-lite"/>
    </source>
</evidence>
<dbReference type="InterPro" id="IPR039145">
    <property type="entry name" value="Ribosomal_mL40_metazoa/plant"/>
</dbReference>
<protein>
    <submittedName>
        <fullName evidence="2">(raccoon dog) hypothetical protein</fullName>
    </submittedName>
</protein>
<dbReference type="EMBL" id="CAJHUB010000675">
    <property type="protein sequence ID" value="CAD7675750.1"/>
    <property type="molecule type" value="Genomic_DNA"/>
</dbReference>
<dbReference type="GO" id="GO:0005762">
    <property type="term" value="C:mitochondrial large ribosomal subunit"/>
    <property type="evidence" value="ECO:0007669"/>
    <property type="project" value="InterPro"/>
</dbReference>
<name>A0A811YDT8_NYCPR</name>
<reference evidence="2" key="1">
    <citation type="submission" date="2020-12" db="EMBL/GenBank/DDBJ databases">
        <authorList>
            <consortium name="Molecular Ecology Group"/>
        </authorList>
    </citation>
    <scope>NUCLEOTIDE SEQUENCE</scope>
    <source>
        <strain evidence="2">TBG_1078</strain>
    </source>
</reference>
<feature type="region of interest" description="Disordered" evidence="1">
    <location>
        <begin position="62"/>
        <end position="87"/>
    </location>
</feature>
<accession>A0A811YDT8</accession>
<keyword evidence="3" id="KW-1185">Reference proteome</keyword>
<dbReference type="PANTHER" id="PTHR13359:SF2">
    <property type="entry name" value="LARGE RIBOSOMAL SUBUNIT PROTEIN ML40"/>
    <property type="match status" value="1"/>
</dbReference>